<dbReference type="AlphaFoldDB" id="A0ABD1SNE9"/>
<accession>A0ABD1SNE9</accession>
<dbReference type="CDD" id="cd08866">
    <property type="entry name" value="SRPBCC_11"/>
    <property type="match status" value="1"/>
</dbReference>
<evidence type="ECO:0000256" key="1">
    <source>
        <dbReference type="SAM" id="MobiDB-lite"/>
    </source>
</evidence>
<dbReference type="EMBL" id="JBFOLJ010000010">
    <property type="protein sequence ID" value="KAL2502236.1"/>
    <property type="molecule type" value="Genomic_DNA"/>
</dbReference>
<protein>
    <recommendedName>
        <fullName evidence="2">Coenzyme Q-binding protein COQ10 START domain-containing protein</fullName>
    </recommendedName>
</protein>
<feature type="compositionally biased region" description="Polar residues" evidence="1">
    <location>
        <begin position="63"/>
        <end position="73"/>
    </location>
</feature>
<evidence type="ECO:0000313" key="4">
    <source>
        <dbReference type="Proteomes" id="UP001604277"/>
    </source>
</evidence>
<dbReference type="Gene3D" id="3.30.530.20">
    <property type="match status" value="1"/>
</dbReference>
<dbReference type="PANTHER" id="PTHR34060:SF1">
    <property type="entry name" value="POLYKETIDE CYCLASE _ DEHYDRASE AND LIPID TRANSPORT PROTEIN"/>
    <property type="match status" value="1"/>
</dbReference>
<reference evidence="4" key="1">
    <citation type="submission" date="2024-07" db="EMBL/GenBank/DDBJ databases">
        <title>Two chromosome-level genome assemblies of Korean endemic species Abeliophyllum distichum and Forsythia ovata (Oleaceae).</title>
        <authorList>
            <person name="Jang H."/>
        </authorList>
    </citation>
    <scope>NUCLEOTIDE SEQUENCE [LARGE SCALE GENOMIC DNA]</scope>
</reference>
<dbReference type="InterPro" id="IPR005031">
    <property type="entry name" value="COQ10_START"/>
</dbReference>
<dbReference type="PANTHER" id="PTHR34060">
    <property type="entry name" value="POLYKETIDE CYCLASE / DEHYDRASE AND LIPID TRANSPORT PROTEIN"/>
    <property type="match status" value="1"/>
</dbReference>
<organism evidence="3 4">
    <name type="scientific">Forsythia ovata</name>
    <dbReference type="NCBI Taxonomy" id="205694"/>
    <lineage>
        <taxon>Eukaryota</taxon>
        <taxon>Viridiplantae</taxon>
        <taxon>Streptophyta</taxon>
        <taxon>Embryophyta</taxon>
        <taxon>Tracheophyta</taxon>
        <taxon>Spermatophyta</taxon>
        <taxon>Magnoliopsida</taxon>
        <taxon>eudicotyledons</taxon>
        <taxon>Gunneridae</taxon>
        <taxon>Pentapetalae</taxon>
        <taxon>asterids</taxon>
        <taxon>lamiids</taxon>
        <taxon>Lamiales</taxon>
        <taxon>Oleaceae</taxon>
        <taxon>Forsythieae</taxon>
        <taxon>Forsythia</taxon>
    </lineage>
</organism>
<dbReference type="SUPFAM" id="SSF55961">
    <property type="entry name" value="Bet v1-like"/>
    <property type="match status" value="1"/>
</dbReference>
<feature type="domain" description="Coenzyme Q-binding protein COQ10 START" evidence="2">
    <location>
        <begin position="115"/>
        <end position="265"/>
    </location>
</feature>
<sequence length="282" mass="31721">MQMLGLPIMLEGYASSFPLPAFLLEATGFGVSGAQSYSLSSPRLVKNPILKSSSHNLLNLRSYVGRNSGNNPDTDNDDHDAYEVPVEPESWDDSIEIEIEKTGKNSRRIRSKVTMQASLEAVWGILTDYERLADFVPSLAVSRLLEKSDNFARLFQIGQQDLAFGLKFNAKGTIDCYEKDLQTLPYGQKRDIEFKMIEGDFQLFEGKWSVEQGVECNTENEQSGSVVGQDLQTTLLYVVDVEPKLWLPVRLIEGRLCREIRTNLSCIREEAEKVFNNALSAH</sequence>
<evidence type="ECO:0000259" key="2">
    <source>
        <dbReference type="Pfam" id="PF03364"/>
    </source>
</evidence>
<dbReference type="Proteomes" id="UP001604277">
    <property type="component" value="Unassembled WGS sequence"/>
</dbReference>
<evidence type="ECO:0000313" key="3">
    <source>
        <dbReference type="EMBL" id="KAL2502236.1"/>
    </source>
</evidence>
<dbReference type="InterPro" id="IPR023393">
    <property type="entry name" value="START-like_dom_sf"/>
</dbReference>
<proteinExistence type="predicted"/>
<keyword evidence="4" id="KW-1185">Reference proteome</keyword>
<dbReference type="Pfam" id="PF03364">
    <property type="entry name" value="Polyketide_cyc"/>
    <property type="match status" value="1"/>
</dbReference>
<name>A0ABD1SNE9_9LAMI</name>
<feature type="region of interest" description="Disordered" evidence="1">
    <location>
        <begin position="63"/>
        <end position="87"/>
    </location>
</feature>
<gene>
    <name evidence="3" type="ORF">Fot_36084</name>
</gene>
<comment type="caution">
    <text evidence="3">The sequence shown here is derived from an EMBL/GenBank/DDBJ whole genome shotgun (WGS) entry which is preliminary data.</text>
</comment>